<protein>
    <submittedName>
        <fullName evidence="3">Uncharacterized protein</fullName>
    </submittedName>
</protein>
<feature type="region of interest" description="Disordered" evidence="1">
    <location>
        <begin position="114"/>
        <end position="135"/>
    </location>
</feature>
<dbReference type="InParanoid" id="A0A409WG90"/>
<feature type="transmembrane region" description="Helical" evidence="2">
    <location>
        <begin position="29"/>
        <end position="48"/>
    </location>
</feature>
<sequence>MSRSFPTSRRTASPHGSPPHKVYAMWSRIVDLSFIACFFLFARAFLFYDFGPIGLATGHSPSPNVLSADAPLYNGTSPSGLYHDVLPPTWAPAMATNLTNGDELGQEHAAYAQKSERRVLPSAADSSDDDDDATPDKEQVLTMAATGNKTPRMETSRTPSVLFSSNTRDRDLVAIESVTDWQDSDYNARDEYLASNRDPDPKTYAVQTITPKSRPSHSEDDYNTSNDEPFLSLEEYDGEREIFALKIWIDKKALQRARLGKTRYCQASSGIRCLSEG</sequence>
<keyword evidence="2" id="KW-1133">Transmembrane helix</keyword>
<keyword evidence="2" id="KW-0812">Transmembrane</keyword>
<dbReference type="OrthoDB" id="10552592at2759"/>
<evidence type="ECO:0000313" key="4">
    <source>
        <dbReference type="Proteomes" id="UP000283269"/>
    </source>
</evidence>
<evidence type="ECO:0000256" key="1">
    <source>
        <dbReference type="SAM" id="MobiDB-lite"/>
    </source>
</evidence>
<name>A0A409WG90_PSICY</name>
<feature type="region of interest" description="Disordered" evidence="1">
    <location>
        <begin position="192"/>
        <end position="226"/>
    </location>
</feature>
<evidence type="ECO:0000256" key="2">
    <source>
        <dbReference type="SAM" id="Phobius"/>
    </source>
</evidence>
<dbReference type="Proteomes" id="UP000283269">
    <property type="component" value="Unassembled WGS sequence"/>
</dbReference>
<keyword evidence="4" id="KW-1185">Reference proteome</keyword>
<reference evidence="3 4" key="1">
    <citation type="journal article" date="2018" name="Evol. Lett.">
        <title>Horizontal gene cluster transfer increased hallucinogenic mushroom diversity.</title>
        <authorList>
            <person name="Reynolds H.T."/>
            <person name="Vijayakumar V."/>
            <person name="Gluck-Thaler E."/>
            <person name="Korotkin H.B."/>
            <person name="Matheny P.B."/>
            <person name="Slot J.C."/>
        </authorList>
    </citation>
    <scope>NUCLEOTIDE SEQUENCE [LARGE SCALE GENOMIC DNA]</scope>
    <source>
        <strain evidence="3 4">2631</strain>
    </source>
</reference>
<comment type="caution">
    <text evidence="3">The sequence shown here is derived from an EMBL/GenBank/DDBJ whole genome shotgun (WGS) entry which is preliminary data.</text>
</comment>
<organism evidence="3 4">
    <name type="scientific">Psilocybe cyanescens</name>
    <dbReference type="NCBI Taxonomy" id="93625"/>
    <lineage>
        <taxon>Eukaryota</taxon>
        <taxon>Fungi</taxon>
        <taxon>Dikarya</taxon>
        <taxon>Basidiomycota</taxon>
        <taxon>Agaricomycotina</taxon>
        <taxon>Agaricomycetes</taxon>
        <taxon>Agaricomycetidae</taxon>
        <taxon>Agaricales</taxon>
        <taxon>Agaricineae</taxon>
        <taxon>Strophariaceae</taxon>
        <taxon>Psilocybe</taxon>
    </lineage>
</organism>
<gene>
    <name evidence="3" type="ORF">CVT25_011361</name>
</gene>
<accession>A0A409WG90</accession>
<keyword evidence="2" id="KW-0472">Membrane</keyword>
<dbReference type="AlphaFoldDB" id="A0A409WG90"/>
<evidence type="ECO:0000313" key="3">
    <source>
        <dbReference type="EMBL" id="PPQ77491.1"/>
    </source>
</evidence>
<feature type="compositionally biased region" description="Basic and acidic residues" evidence="1">
    <location>
        <begin position="192"/>
        <end position="201"/>
    </location>
</feature>
<dbReference type="EMBL" id="NHYD01003439">
    <property type="protein sequence ID" value="PPQ77491.1"/>
    <property type="molecule type" value="Genomic_DNA"/>
</dbReference>
<proteinExistence type="predicted"/>